<evidence type="ECO:0000256" key="4">
    <source>
        <dbReference type="PIRSR" id="PIRSR600760-2"/>
    </source>
</evidence>
<reference evidence="6" key="1">
    <citation type="book" date="2010" name="EXTREMOPHILES" publisher="0:0-0">
        <title>Complete genome sequences of ten hyperthermophilic archaea reveal their metabolic capabilities and possible ecological roles.</title>
        <editorList>
            <person name="?"/>
        </editorList>
        <authorList>
            <person name="Ravin N.V."/>
            <person name="Mardanov A.V."/>
            <person name="Bonch-Osmolovskaya E.A."/>
            <person name="Skryabin K.G."/>
        </authorList>
    </citation>
    <scope>NUCLEOTIDE SEQUENCE [LARGE SCALE GENOMIC DNA]</scope>
    <source>
        <strain evidence="6">1505</strain>
    </source>
</reference>
<feature type="binding site" evidence="4">
    <location>
        <position position="219"/>
    </location>
    <ligand>
        <name>Mg(2+)</name>
        <dbReference type="ChEBI" id="CHEBI:18420"/>
        <label>1</label>
        <note>catalytic</note>
    </ligand>
</feature>
<dbReference type="RefSeq" id="WP_020962066.1">
    <property type="nucleotide sequence ID" value="NZ_CP007493.1"/>
</dbReference>
<dbReference type="InterPro" id="IPR020583">
    <property type="entry name" value="Inositol_monoP_metal-BS"/>
</dbReference>
<name>A0A3G1A9S1_9CREN</name>
<dbReference type="GO" id="GO:0007165">
    <property type="term" value="P:signal transduction"/>
    <property type="evidence" value="ECO:0007669"/>
    <property type="project" value="TreeGrafter"/>
</dbReference>
<feature type="binding site" evidence="4">
    <location>
        <position position="91"/>
    </location>
    <ligand>
        <name>Mg(2+)</name>
        <dbReference type="ChEBI" id="CHEBI:18420"/>
        <label>1</label>
        <note>catalytic</note>
    </ligand>
</feature>
<feature type="binding site" evidence="4">
    <location>
        <position position="90"/>
    </location>
    <ligand>
        <name>Mg(2+)</name>
        <dbReference type="ChEBI" id="CHEBI:18420"/>
        <label>2</label>
    </ligand>
</feature>
<feature type="binding site" evidence="4">
    <location>
        <position position="70"/>
    </location>
    <ligand>
        <name>Mg(2+)</name>
        <dbReference type="ChEBI" id="CHEBI:18420"/>
        <label>1</label>
        <note>catalytic</note>
    </ligand>
</feature>
<dbReference type="PROSITE" id="PS00630">
    <property type="entry name" value="IMP_2"/>
    <property type="match status" value="1"/>
</dbReference>
<dbReference type="GO" id="GO:0008934">
    <property type="term" value="F:inositol monophosphate 1-phosphatase activity"/>
    <property type="evidence" value="ECO:0007669"/>
    <property type="project" value="TreeGrafter"/>
</dbReference>
<dbReference type="STRING" id="697581.TCARB_1455"/>
<dbReference type="GeneID" id="25406860"/>
<gene>
    <name evidence="5" type="ORF">TCARB_1455</name>
</gene>
<evidence type="ECO:0000256" key="3">
    <source>
        <dbReference type="ARBA" id="ARBA00022842"/>
    </source>
</evidence>
<dbReference type="Gene3D" id="3.40.190.80">
    <property type="match status" value="1"/>
</dbReference>
<keyword evidence="2 5" id="KW-0378">Hydrolase</keyword>
<keyword evidence="1 4" id="KW-0479">Metal-binding</keyword>
<dbReference type="GO" id="GO:0006020">
    <property type="term" value="P:inositol metabolic process"/>
    <property type="evidence" value="ECO:0007669"/>
    <property type="project" value="TreeGrafter"/>
</dbReference>
<dbReference type="AlphaFoldDB" id="A0A3G1A9S1"/>
<dbReference type="EMBL" id="CP007493">
    <property type="protein sequence ID" value="AJB42501.1"/>
    <property type="molecule type" value="Genomic_DNA"/>
</dbReference>
<dbReference type="GO" id="GO:0046872">
    <property type="term" value="F:metal ion binding"/>
    <property type="evidence" value="ECO:0007669"/>
    <property type="project" value="UniProtKB-KW"/>
</dbReference>
<dbReference type="Pfam" id="PF00459">
    <property type="entry name" value="Inositol_P"/>
    <property type="match status" value="1"/>
</dbReference>
<comment type="cofactor">
    <cofactor evidence="4">
        <name>Mg(2+)</name>
        <dbReference type="ChEBI" id="CHEBI:18420"/>
    </cofactor>
</comment>
<dbReference type="PANTHER" id="PTHR20854">
    <property type="entry name" value="INOSITOL MONOPHOSPHATASE"/>
    <property type="match status" value="1"/>
</dbReference>
<dbReference type="Gene3D" id="3.30.540.10">
    <property type="entry name" value="Fructose-1,6-Bisphosphatase, subunit A, domain 1"/>
    <property type="match status" value="1"/>
</dbReference>
<sequence>MDDAEILETIRTAARRAAAEALKVLEEGTGAKEQGRGSGGDISLLGDLVAEQTAISYLQEKIGSFRVVSEEIGEKTFGDGGSYTFIIDPLDGSRNYKRGAPLFAVSIAVARGETLENVFGGVVYAPLLSLEFYALRDRGAYLNGKKIEAKTSSDGLESKVIAVSSPPKASFLPSIFVSRLATHGVALRMLGSASLELAMLASGSIDAYIDAWGTMRIVDMAAAQLIAREAGAYTLIGGKDGNPPLLSLKERVYILVAASRDLAESIASLYRESFGYDIQDVFKVMK</sequence>
<dbReference type="PROSITE" id="PS00629">
    <property type="entry name" value="IMP_1"/>
    <property type="match status" value="1"/>
</dbReference>
<dbReference type="PRINTS" id="PR00377">
    <property type="entry name" value="IMPHPHTASES"/>
</dbReference>
<dbReference type="GO" id="GO:0046854">
    <property type="term" value="P:phosphatidylinositol phosphate biosynthetic process"/>
    <property type="evidence" value="ECO:0007669"/>
    <property type="project" value="InterPro"/>
</dbReference>
<dbReference type="SUPFAM" id="SSF56655">
    <property type="entry name" value="Carbohydrate phosphatase"/>
    <property type="match status" value="1"/>
</dbReference>
<dbReference type="InterPro" id="IPR020550">
    <property type="entry name" value="Inositol_monophosphatase_CS"/>
</dbReference>
<dbReference type="EC" id="3.1.3.25" evidence="5"/>
<dbReference type="InterPro" id="IPR000760">
    <property type="entry name" value="Inositol_monophosphatase-like"/>
</dbReference>
<evidence type="ECO:0000256" key="2">
    <source>
        <dbReference type="ARBA" id="ARBA00022801"/>
    </source>
</evidence>
<dbReference type="Proteomes" id="UP000266720">
    <property type="component" value="Chromosome"/>
</dbReference>
<evidence type="ECO:0000313" key="6">
    <source>
        <dbReference type="Proteomes" id="UP000266720"/>
    </source>
</evidence>
<dbReference type="GeneID" id="16573019"/>
<protein>
    <submittedName>
        <fullName evidence="5">Fructose 1,6-bisphosphatase</fullName>
        <ecNumber evidence="5">3.1.3.25</ecNumber>
    </submittedName>
</protein>
<proteinExistence type="predicted"/>
<feature type="binding site" evidence="4">
    <location>
        <position position="88"/>
    </location>
    <ligand>
        <name>Mg(2+)</name>
        <dbReference type="ChEBI" id="CHEBI:18420"/>
        <label>1</label>
        <note>catalytic</note>
    </ligand>
</feature>
<evidence type="ECO:0000313" key="5">
    <source>
        <dbReference type="EMBL" id="AJB42501.1"/>
    </source>
</evidence>
<evidence type="ECO:0000256" key="1">
    <source>
        <dbReference type="ARBA" id="ARBA00022723"/>
    </source>
</evidence>
<dbReference type="PANTHER" id="PTHR20854:SF4">
    <property type="entry name" value="INOSITOL-1-MONOPHOSPHATASE-RELATED"/>
    <property type="match status" value="1"/>
</dbReference>
<dbReference type="KEGG" id="tcb:TCARB_1455"/>
<keyword evidence="3 4" id="KW-0460">Magnesium</keyword>
<accession>A0A3G1A9S1</accession>
<organism evidence="5 6">
    <name type="scientific">Thermofilum adornatum 1505</name>
    <dbReference type="NCBI Taxonomy" id="697581"/>
    <lineage>
        <taxon>Archaea</taxon>
        <taxon>Thermoproteota</taxon>
        <taxon>Thermoprotei</taxon>
        <taxon>Thermofilales</taxon>
        <taxon>Thermofilaceae</taxon>
        <taxon>Thermofilum</taxon>
    </lineage>
</organism>